<evidence type="ECO:0000313" key="2">
    <source>
        <dbReference type="EMBL" id="TWU24457.1"/>
    </source>
</evidence>
<reference evidence="2 3" key="1">
    <citation type="submission" date="2019-02" db="EMBL/GenBank/DDBJ databases">
        <title>Deep-cultivation of Planctomycetes and their phenomic and genomic characterization uncovers novel biology.</title>
        <authorList>
            <person name="Wiegand S."/>
            <person name="Jogler M."/>
            <person name="Boedeker C."/>
            <person name="Pinto D."/>
            <person name="Vollmers J."/>
            <person name="Rivas-Marin E."/>
            <person name="Kohn T."/>
            <person name="Peeters S.H."/>
            <person name="Heuer A."/>
            <person name="Rast P."/>
            <person name="Oberbeckmann S."/>
            <person name="Bunk B."/>
            <person name="Jeske O."/>
            <person name="Meyerdierks A."/>
            <person name="Storesund J.E."/>
            <person name="Kallscheuer N."/>
            <person name="Luecker S."/>
            <person name="Lage O.M."/>
            <person name="Pohl T."/>
            <person name="Merkel B.J."/>
            <person name="Hornburger P."/>
            <person name="Mueller R.-W."/>
            <person name="Bruemmer F."/>
            <person name="Labrenz M."/>
            <person name="Spormann A.M."/>
            <person name="Op Den Camp H."/>
            <person name="Overmann J."/>
            <person name="Amann R."/>
            <person name="Jetten M.S.M."/>
            <person name="Mascher T."/>
            <person name="Medema M.H."/>
            <person name="Devos D.P."/>
            <person name="Kaster A.-K."/>
            <person name="Ovreas L."/>
            <person name="Rohde M."/>
            <person name="Galperin M.Y."/>
            <person name="Jogler C."/>
        </authorList>
    </citation>
    <scope>NUCLEOTIDE SEQUENCE [LARGE SCALE GENOMIC DNA]</scope>
    <source>
        <strain evidence="2 3">Pla52o</strain>
    </source>
</reference>
<proteinExistence type="predicted"/>
<evidence type="ECO:0000313" key="3">
    <source>
        <dbReference type="Proteomes" id="UP000316304"/>
    </source>
</evidence>
<name>A0A5C6CLL9_9BACT</name>
<feature type="region of interest" description="Disordered" evidence="1">
    <location>
        <begin position="22"/>
        <end position="57"/>
    </location>
</feature>
<protein>
    <submittedName>
        <fullName evidence="2">Uncharacterized protein</fullName>
    </submittedName>
</protein>
<dbReference type="Proteomes" id="UP000316304">
    <property type="component" value="Unassembled WGS sequence"/>
</dbReference>
<evidence type="ECO:0000256" key="1">
    <source>
        <dbReference type="SAM" id="MobiDB-lite"/>
    </source>
</evidence>
<dbReference type="AlphaFoldDB" id="A0A5C6CLL9"/>
<sequence length="117" mass="12328">MATSLPTKNVLYSRVWQAAEHTNVPTDRSISIADRANGDGQRGRASGASGAGPTGTEHLVGACVSNESGLAVDARHSFTVATTETIAEHGGSRSRSSEIGPMLRTLIYRRLFATLES</sequence>
<keyword evidence="3" id="KW-1185">Reference proteome</keyword>
<comment type="caution">
    <text evidence="2">The sequence shown here is derived from an EMBL/GenBank/DDBJ whole genome shotgun (WGS) entry which is preliminary data.</text>
</comment>
<organism evidence="2 3">
    <name type="scientific">Novipirellula galeiformis</name>
    <dbReference type="NCBI Taxonomy" id="2528004"/>
    <lineage>
        <taxon>Bacteria</taxon>
        <taxon>Pseudomonadati</taxon>
        <taxon>Planctomycetota</taxon>
        <taxon>Planctomycetia</taxon>
        <taxon>Pirellulales</taxon>
        <taxon>Pirellulaceae</taxon>
        <taxon>Novipirellula</taxon>
    </lineage>
</organism>
<dbReference type="EMBL" id="SJPT01000003">
    <property type="protein sequence ID" value="TWU24457.1"/>
    <property type="molecule type" value="Genomic_DNA"/>
</dbReference>
<gene>
    <name evidence="2" type="ORF">Pla52o_23850</name>
</gene>
<accession>A0A5C6CLL9</accession>